<protein>
    <submittedName>
        <fullName evidence="1">Uncharacterized protein</fullName>
    </submittedName>
</protein>
<name>A0ACC3SL61_9PEZI</name>
<proteinExistence type="predicted"/>
<evidence type="ECO:0000313" key="1">
    <source>
        <dbReference type="EMBL" id="KAK8219203.1"/>
    </source>
</evidence>
<reference evidence="1" key="1">
    <citation type="submission" date="2024-02" db="EMBL/GenBank/DDBJ databases">
        <title>Metagenome Assembled Genome of Zalaria obscura JY119.</title>
        <authorList>
            <person name="Vighnesh L."/>
            <person name="Jagadeeshwari U."/>
            <person name="Venkata Ramana C."/>
            <person name="Sasikala C."/>
        </authorList>
    </citation>
    <scope>NUCLEOTIDE SEQUENCE</scope>
    <source>
        <strain evidence="1">JY119</strain>
    </source>
</reference>
<gene>
    <name evidence="1" type="ORF">M8818_000935</name>
</gene>
<dbReference type="Proteomes" id="UP001320706">
    <property type="component" value="Unassembled WGS sequence"/>
</dbReference>
<accession>A0ACC3SL61</accession>
<sequence length="341" mass="38126">MSPKKDEDPVTAEYDVYITPSLAEHIYLLQYPIRSREQPYNDRNGARPTEMRIKPRAGFLEMDVDMNTAANFNKHQGLVWGEAMRKAQASGVSTFGAAAGFAPAPVTRAGRGRGGEIPPDQTVEANLARFNDSVNKGYVFHKQTLGGQIVKDESGLQPNYMLGAFRGKELHLTKVTGVVQMRPQFHHLDAAVHAETARTRQDADDASGPRPAAQARAMTQTFKDSRDADDTEAMKAKNLLQVAQEEPWTKLEYYDEDEDESFAAYHERLFIAEPDSVPKLKSSMTNEQYLDAISAPRKDPSGRKKKRPMTKKERVQIERGEDEVEAVEQEAETAPDEEAVE</sequence>
<organism evidence="1 2">
    <name type="scientific">Zalaria obscura</name>
    <dbReference type="NCBI Taxonomy" id="2024903"/>
    <lineage>
        <taxon>Eukaryota</taxon>
        <taxon>Fungi</taxon>
        <taxon>Dikarya</taxon>
        <taxon>Ascomycota</taxon>
        <taxon>Pezizomycotina</taxon>
        <taxon>Dothideomycetes</taxon>
        <taxon>Dothideomycetidae</taxon>
        <taxon>Dothideales</taxon>
        <taxon>Zalariaceae</taxon>
        <taxon>Zalaria</taxon>
    </lineage>
</organism>
<evidence type="ECO:0000313" key="2">
    <source>
        <dbReference type="Proteomes" id="UP001320706"/>
    </source>
</evidence>
<dbReference type="EMBL" id="JAMKPW020000004">
    <property type="protein sequence ID" value="KAK8219203.1"/>
    <property type="molecule type" value="Genomic_DNA"/>
</dbReference>
<comment type="caution">
    <text evidence="1">The sequence shown here is derived from an EMBL/GenBank/DDBJ whole genome shotgun (WGS) entry which is preliminary data.</text>
</comment>
<keyword evidence="2" id="KW-1185">Reference proteome</keyword>